<evidence type="ECO:0000313" key="2">
    <source>
        <dbReference type="EMBL" id="MBI4922963.1"/>
    </source>
</evidence>
<evidence type="ECO:0000259" key="1">
    <source>
        <dbReference type="PROSITE" id="PS51725"/>
    </source>
</evidence>
<evidence type="ECO:0000313" key="3">
    <source>
        <dbReference type="Proteomes" id="UP000782610"/>
    </source>
</evidence>
<reference evidence="2" key="1">
    <citation type="submission" date="2020-07" db="EMBL/GenBank/DDBJ databases">
        <title>Huge and variable diversity of episymbiotic CPR bacteria and DPANN archaea in groundwater ecosystems.</title>
        <authorList>
            <person name="He C.Y."/>
            <person name="Keren R."/>
            <person name="Whittaker M."/>
            <person name="Farag I.F."/>
            <person name="Doudna J."/>
            <person name="Cate J.H.D."/>
            <person name="Banfield J.F."/>
        </authorList>
    </citation>
    <scope>NUCLEOTIDE SEQUENCE</scope>
    <source>
        <strain evidence="2">NC_groundwater_1586_Pr3_B-0.1um_66_15</strain>
    </source>
</reference>
<accession>A0A933L2W7</accession>
<organism evidence="2 3">
    <name type="scientific">Devosia nanyangense</name>
    <dbReference type="NCBI Taxonomy" id="1228055"/>
    <lineage>
        <taxon>Bacteria</taxon>
        <taxon>Pseudomonadati</taxon>
        <taxon>Pseudomonadota</taxon>
        <taxon>Alphaproteobacteria</taxon>
        <taxon>Hyphomicrobiales</taxon>
        <taxon>Devosiaceae</taxon>
        <taxon>Devosia</taxon>
    </lineage>
</organism>
<keyword evidence="2" id="KW-0560">Oxidoreductase</keyword>
<dbReference type="PANTHER" id="PTHR33336">
    <property type="entry name" value="QUINOL MONOOXYGENASE YGIN-RELATED"/>
    <property type="match status" value="1"/>
</dbReference>
<dbReference type="Gene3D" id="3.30.70.100">
    <property type="match status" value="1"/>
</dbReference>
<dbReference type="InterPro" id="IPR050744">
    <property type="entry name" value="AI-2_Isomerase_LsrG"/>
</dbReference>
<dbReference type="GO" id="GO:0004497">
    <property type="term" value="F:monooxygenase activity"/>
    <property type="evidence" value="ECO:0007669"/>
    <property type="project" value="UniProtKB-KW"/>
</dbReference>
<dbReference type="InterPro" id="IPR011008">
    <property type="entry name" value="Dimeric_a/b-barrel"/>
</dbReference>
<dbReference type="SUPFAM" id="SSF54909">
    <property type="entry name" value="Dimeric alpha+beta barrel"/>
    <property type="match status" value="1"/>
</dbReference>
<sequence length="100" mass="11075">MRYVIGHFSVQPGTRDEFMAKTKDYIDASRADDGCVYFDIALMTDNPDGLVMVECWRDQAAHKAHQASTYASAFQPTGAAFIVNGAFQEMNVENADSVVF</sequence>
<dbReference type="InterPro" id="IPR007138">
    <property type="entry name" value="ABM_dom"/>
</dbReference>
<dbReference type="Proteomes" id="UP000782610">
    <property type="component" value="Unassembled WGS sequence"/>
</dbReference>
<dbReference type="PANTHER" id="PTHR33336:SF3">
    <property type="entry name" value="ABM DOMAIN-CONTAINING PROTEIN"/>
    <property type="match status" value="1"/>
</dbReference>
<dbReference type="EMBL" id="JACRAF010000040">
    <property type="protein sequence ID" value="MBI4922963.1"/>
    <property type="molecule type" value="Genomic_DNA"/>
</dbReference>
<protein>
    <submittedName>
        <fullName evidence="2">Antibiotic biosynthesis monooxygenase</fullName>
    </submittedName>
</protein>
<comment type="caution">
    <text evidence="2">The sequence shown here is derived from an EMBL/GenBank/DDBJ whole genome shotgun (WGS) entry which is preliminary data.</text>
</comment>
<name>A0A933L2W7_9HYPH</name>
<feature type="domain" description="ABM" evidence="1">
    <location>
        <begin position="2"/>
        <end position="90"/>
    </location>
</feature>
<dbReference type="AlphaFoldDB" id="A0A933L2W7"/>
<dbReference type="PROSITE" id="PS51725">
    <property type="entry name" value="ABM"/>
    <property type="match status" value="1"/>
</dbReference>
<gene>
    <name evidence="2" type="ORF">HY834_14555</name>
</gene>
<dbReference type="Pfam" id="PF03992">
    <property type="entry name" value="ABM"/>
    <property type="match status" value="1"/>
</dbReference>
<proteinExistence type="predicted"/>
<keyword evidence="2" id="KW-0503">Monooxygenase</keyword>